<comment type="caution">
    <text evidence="1">The sequence shown here is derived from an EMBL/GenBank/DDBJ whole genome shotgun (WGS) entry which is preliminary data.</text>
</comment>
<sequence>MTAAQAVWCDALAKVLGGGPKWEHLAACKAAYPTSSPGYLRQMAKCFPRRLEAAGDEAPERSQIIALCNSEIAGSINEPEAQAQDLMESRCARMFRCENVPPAECKAGFAKLDAEQRVMLTTSYNGAGRYEVADCLDTASCTDNEVAGRDACYKPVTDKLLWFPY</sequence>
<proteinExistence type="predicted"/>
<protein>
    <submittedName>
        <fullName evidence="1">Uncharacterized protein</fullName>
    </submittedName>
</protein>
<reference evidence="1 2" key="1">
    <citation type="submission" date="2013-05" db="EMBL/GenBank/DDBJ databases">
        <title>Genome assembly of Chondromyces apiculatus DSM 436.</title>
        <authorList>
            <person name="Sharma G."/>
            <person name="Khatri I."/>
            <person name="Kaur C."/>
            <person name="Mayilraj S."/>
            <person name="Subramanian S."/>
        </authorList>
    </citation>
    <scope>NUCLEOTIDE SEQUENCE [LARGE SCALE GENOMIC DNA]</scope>
    <source>
        <strain evidence="1 2">DSM 436</strain>
    </source>
</reference>
<keyword evidence="2" id="KW-1185">Reference proteome</keyword>
<dbReference type="AlphaFoldDB" id="A0A017T511"/>
<dbReference type="EMBL" id="ASRX01000035">
    <property type="protein sequence ID" value="EYF04363.1"/>
    <property type="molecule type" value="Genomic_DNA"/>
</dbReference>
<accession>A0A017T511</accession>
<evidence type="ECO:0000313" key="2">
    <source>
        <dbReference type="Proteomes" id="UP000019678"/>
    </source>
</evidence>
<dbReference type="Proteomes" id="UP000019678">
    <property type="component" value="Unassembled WGS sequence"/>
</dbReference>
<gene>
    <name evidence="1" type="ORF">CAP_4627</name>
</gene>
<organism evidence="1 2">
    <name type="scientific">Chondromyces apiculatus DSM 436</name>
    <dbReference type="NCBI Taxonomy" id="1192034"/>
    <lineage>
        <taxon>Bacteria</taxon>
        <taxon>Pseudomonadati</taxon>
        <taxon>Myxococcota</taxon>
        <taxon>Polyangia</taxon>
        <taxon>Polyangiales</taxon>
        <taxon>Polyangiaceae</taxon>
        <taxon>Chondromyces</taxon>
    </lineage>
</organism>
<dbReference type="STRING" id="1192034.CAP_4627"/>
<evidence type="ECO:0000313" key="1">
    <source>
        <dbReference type="EMBL" id="EYF04363.1"/>
    </source>
</evidence>
<name>A0A017T511_9BACT</name>